<feature type="domain" description="DUF1023" evidence="2">
    <location>
        <begin position="93"/>
        <end position="262"/>
    </location>
</feature>
<dbReference type="GO" id="GO:0016787">
    <property type="term" value="F:hydrolase activity"/>
    <property type="evidence" value="ECO:0007669"/>
    <property type="project" value="UniProtKB-KW"/>
</dbReference>
<dbReference type="Pfam" id="PF06259">
    <property type="entry name" value="Abhydrolase_8"/>
    <property type="match status" value="1"/>
</dbReference>
<evidence type="ECO:0000313" key="3">
    <source>
        <dbReference type="EMBL" id="SEG14309.1"/>
    </source>
</evidence>
<accession>A0A1H5XR97</accession>
<protein>
    <submittedName>
        <fullName evidence="3">Alpha/beta hydrolase</fullName>
    </submittedName>
</protein>
<dbReference type="RefSeq" id="WP_103937299.1">
    <property type="nucleotide sequence ID" value="NZ_FNVO01000003.1"/>
</dbReference>
<keyword evidence="1" id="KW-0732">Signal</keyword>
<keyword evidence="4" id="KW-1185">Reference proteome</keyword>
<gene>
    <name evidence="3" type="ORF">SAMN04489712_103375</name>
</gene>
<dbReference type="EMBL" id="FNVO01000003">
    <property type="protein sequence ID" value="SEG14309.1"/>
    <property type="molecule type" value="Genomic_DNA"/>
</dbReference>
<dbReference type="Proteomes" id="UP000236723">
    <property type="component" value="Unassembled WGS sequence"/>
</dbReference>
<dbReference type="AlphaFoldDB" id="A0A1H5XR97"/>
<evidence type="ECO:0000313" key="4">
    <source>
        <dbReference type="Proteomes" id="UP000236723"/>
    </source>
</evidence>
<keyword evidence="3" id="KW-0378">Hydrolase</keyword>
<feature type="chain" id="PRO_5039120773" evidence="1">
    <location>
        <begin position="28"/>
        <end position="318"/>
    </location>
</feature>
<name>A0A1H5XR97_9ACTN</name>
<dbReference type="InterPro" id="IPR010427">
    <property type="entry name" value="DUF1023"/>
</dbReference>
<evidence type="ECO:0000256" key="1">
    <source>
        <dbReference type="SAM" id="SignalP"/>
    </source>
</evidence>
<evidence type="ECO:0000259" key="2">
    <source>
        <dbReference type="Pfam" id="PF06259"/>
    </source>
</evidence>
<reference evidence="4" key="1">
    <citation type="submission" date="2016-10" db="EMBL/GenBank/DDBJ databases">
        <authorList>
            <person name="Varghese N."/>
            <person name="Submissions S."/>
        </authorList>
    </citation>
    <scope>NUCLEOTIDE SEQUENCE [LARGE SCALE GENOMIC DNA]</scope>
    <source>
        <strain evidence="4">DSM 43163</strain>
    </source>
</reference>
<dbReference type="OrthoDB" id="5170249at2"/>
<proteinExistence type="predicted"/>
<organism evidence="3 4">
    <name type="scientific">Thermomonospora echinospora</name>
    <dbReference type="NCBI Taxonomy" id="1992"/>
    <lineage>
        <taxon>Bacteria</taxon>
        <taxon>Bacillati</taxon>
        <taxon>Actinomycetota</taxon>
        <taxon>Actinomycetes</taxon>
        <taxon>Streptosporangiales</taxon>
        <taxon>Thermomonosporaceae</taxon>
        <taxon>Thermomonospora</taxon>
    </lineage>
</organism>
<feature type="signal peptide" evidence="1">
    <location>
        <begin position="1"/>
        <end position="27"/>
    </location>
</feature>
<sequence length="318" mass="32883">MRSHRARRRSSGLAAVVALAATCSTTAGMTSPDPYAAPGALPALSAPALGARYASVRHDIDGALRTARQNGDGDRVRALSAFLAPGRRFLSFDARGRGRAVEVLGDLAAADRVAVVVPGADGSLTGYDSWKFAGGGARALYARARQVSPGTRLAVVAWLGYDSPRTLSTDVLTAGRATGAARGLRRLVSEVRRVNGAAGLSLLCHSYGSVVCAKAARHVHAQDIALFGSPGTGVARASDLRTGARVWAGRAGGDWITFVPHVRFFGVGFGADPVSPEFGARVFDAGSGRHSGYLKPGSTPLRNLALIALGRSQEVSLA</sequence>